<keyword evidence="11" id="KW-1185">Reference proteome</keyword>
<comment type="pathway">
    <text evidence="8">Cofactor biosynthesis; thiamine diphosphate biosynthesis.</text>
</comment>
<keyword evidence="2 8" id="KW-0820">tRNA-binding</keyword>
<gene>
    <name evidence="8 10" type="primary">thiI</name>
    <name evidence="10" type="ordered locus">NP_3782A</name>
</gene>
<evidence type="ECO:0000256" key="4">
    <source>
        <dbReference type="ARBA" id="ARBA00022741"/>
    </source>
</evidence>
<dbReference type="GO" id="GO:0002937">
    <property type="term" value="P:tRNA 4-thiouridine biosynthesis"/>
    <property type="evidence" value="ECO:0007669"/>
    <property type="project" value="TreeGrafter"/>
</dbReference>
<evidence type="ECO:0000256" key="6">
    <source>
        <dbReference type="ARBA" id="ARBA00022884"/>
    </source>
</evidence>
<dbReference type="GO" id="GO:0052837">
    <property type="term" value="P:thiazole biosynthetic process"/>
    <property type="evidence" value="ECO:0007669"/>
    <property type="project" value="TreeGrafter"/>
</dbReference>
<dbReference type="HOGENOM" id="CLU_037952_4_0_2"/>
<dbReference type="GeneID" id="3703249"/>
<feature type="binding site" evidence="8">
    <location>
        <begin position="178"/>
        <end position="179"/>
    </location>
    <ligand>
        <name>ATP</name>
        <dbReference type="ChEBI" id="CHEBI:30616"/>
    </ligand>
</feature>
<keyword evidence="1 8" id="KW-0963">Cytoplasm</keyword>
<dbReference type="Pfam" id="PF22025">
    <property type="entry name" value="ThiI_fer"/>
    <property type="match status" value="1"/>
</dbReference>
<comment type="catalytic activity">
    <reaction evidence="8">
        <text>[ThiI sulfur-carrier protein]-S-sulfanyl-L-cysteine + a uridine in tRNA + 2 reduced [2Fe-2S]-[ferredoxin] + ATP + H(+) = [ThiI sulfur-carrier protein]-L-cysteine + a 4-thiouridine in tRNA + 2 oxidized [2Fe-2S]-[ferredoxin] + AMP + diphosphate</text>
        <dbReference type="Rhea" id="RHEA:24176"/>
        <dbReference type="Rhea" id="RHEA-COMP:10000"/>
        <dbReference type="Rhea" id="RHEA-COMP:10001"/>
        <dbReference type="Rhea" id="RHEA-COMP:13337"/>
        <dbReference type="Rhea" id="RHEA-COMP:13338"/>
        <dbReference type="Rhea" id="RHEA-COMP:13339"/>
        <dbReference type="Rhea" id="RHEA-COMP:13340"/>
        <dbReference type="ChEBI" id="CHEBI:15378"/>
        <dbReference type="ChEBI" id="CHEBI:29950"/>
        <dbReference type="ChEBI" id="CHEBI:30616"/>
        <dbReference type="ChEBI" id="CHEBI:33019"/>
        <dbReference type="ChEBI" id="CHEBI:33737"/>
        <dbReference type="ChEBI" id="CHEBI:33738"/>
        <dbReference type="ChEBI" id="CHEBI:61963"/>
        <dbReference type="ChEBI" id="CHEBI:65315"/>
        <dbReference type="ChEBI" id="CHEBI:136798"/>
        <dbReference type="ChEBI" id="CHEBI:456215"/>
        <dbReference type="EC" id="2.8.1.4"/>
    </reaction>
</comment>
<keyword evidence="4 8" id="KW-0547">Nucleotide-binding</keyword>
<dbReference type="GO" id="GO:0140741">
    <property type="term" value="F:tRNA-uracil-4 sulfurtransferase activity"/>
    <property type="evidence" value="ECO:0007669"/>
    <property type="project" value="UniProtKB-EC"/>
</dbReference>
<dbReference type="PANTHER" id="PTHR43209:SF1">
    <property type="entry name" value="TRNA SULFURTRANSFERASE"/>
    <property type="match status" value="1"/>
</dbReference>
<evidence type="ECO:0000256" key="2">
    <source>
        <dbReference type="ARBA" id="ARBA00022555"/>
    </source>
</evidence>
<dbReference type="GO" id="GO:0009229">
    <property type="term" value="P:thiamine diphosphate biosynthetic process"/>
    <property type="evidence" value="ECO:0007669"/>
    <property type="project" value="UniProtKB-UniRule"/>
</dbReference>
<feature type="binding site" evidence="8">
    <location>
        <position position="283"/>
    </location>
    <ligand>
        <name>ATP</name>
        <dbReference type="ChEBI" id="CHEBI:30616"/>
    </ligand>
</feature>
<evidence type="ECO:0000313" key="10">
    <source>
        <dbReference type="EMBL" id="CAI49982.1"/>
    </source>
</evidence>
<comment type="subcellular location">
    <subcellularLocation>
        <location evidence="8">Cytoplasm</location>
    </subcellularLocation>
</comment>
<dbReference type="SUPFAM" id="SSF143437">
    <property type="entry name" value="THUMP domain-like"/>
    <property type="match status" value="1"/>
</dbReference>
<dbReference type="InterPro" id="IPR020536">
    <property type="entry name" value="ThiI_AANH"/>
</dbReference>
<feature type="binding site" evidence="8">
    <location>
        <position position="261"/>
    </location>
    <ligand>
        <name>ATP</name>
        <dbReference type="ChEBI" id="CHEBI:30616"/>
    </ligand>
</feature>
<dbReference type="CDD" id="cd11716">
    <property type="entry name" value="THUMP_ThiI"/>
    <property type="match status" value="1"/>
</dbReference>
<dbReference type="InterPro" id="IPR004114">
    <property type="entry name" value="THUMP_dom"/>
</dbReference>
<keyword evidence="5 8" id="KW-0067">ATP-binding</keyword>
<keyword evidence="6 8" id="KW-0694">RNA-binding</keyword>
<dbReference type="Pfam" id="PF02926">
    <property type="entry name" value="THUMP"/>
    <property type="match status" value="1"/>
</dbReference>
<feature type="binding site" evidence="8">
    <location>
        <position position="292"/>
    </location>
    <ligand>
        <name>ATP</name>
        <dbReference type="ChEBI" id="CHEBI:30616"/>
    </ligand>
</feature>
<dbReference type="GO" id="GO:0005524">
    <property type="term" value="F:ATP binding"/>
    <property type="evidence" value="ECO:0007669"/>
    <property type="project" value="UniProtKB-UniRule"/>
</dbReference>
<dbReference type="GO" id="GO:0000049">
    <property type="term" value="F:tRNA binding"/>
    <property type="evidence" value="ECO:0007669"/>
    <property type="project" value="UniProtKB-UniRule"/>
</dbReference>
<dbReference type="EMBL" id="CR936257">
    <property type="protein sequence ID" value="CAI49982.1"/>
    <property type="molecule type" value="Genomic_DNA"/>
</dbReference>
<dbReference type="UniPathway" id="UPA00060"/>
<proteinExistence type="inferred from homology"/>
<dbReference type="Gene3D" id="3.30.2130.30">
    <property type="match status" value="1"/>
</dbReference>
<evidence type="ECO:0000259" key="9">
    <source>
        <dbReference type="PROSITE" id="PS51165"/>
    </source>
</evidence>
<comment type="function">
    <text evidence="8">Catalyzes the ATP-dependent transfer of a sulfur to tRNA to produce 4-thiouridine in position 8 of tRNAs, which functions as a near-UV photosensor. Also catalyzes the transfer of sulfur to the sulfur carrier protein ThiS, forming ThiS-thiocarboxylate. This is a step in the synthesis of thiazole, in the thiamine biosynthesis pathway. The sulfur is donated as persulfide by IscS.</text>
</comment>
<feature type="domain" description="THUMP" evidence="9">
    <location>
        <begin position="58"/>
        <end position="160"/>
    </location>
</feature>
<dbReference type="InterPro" id="IPR014729">
    <property type="entry name" value="Rossmann-like_a/b/a_fold"/>
</dbReference>
<dbReference type="SUPFAM" id="SSF52402">
    <property type="entry name" value="Adenine nucleotide alpha hydrolases-like"/>
    <property type="match status" value="1"/>
</dbReference>
<dbReference type="InterPro" id="IPR049962">
    <property type="entry name" value="THUMP_ThiI"/>
</dbReference>
<dbReference type="EnsemblBacteria" id="CAI49982">
    <property type="protein sequence ID" value="CAI49982"/>
    <property type="gene ID" value="NP_3782A"/>
</dbReference>
<protein>
    <recommendedName>
        <fullName evidence="8">Probable tRNA sulfurtransferase</fullName>
        <ecNumber evidence="8">2.8.1.4</ecNumber>
    </recommendedName>
    <alternativeName>
        <fullName evidence="8">Sulfur carrier protein ThiS sulfurtransferase</fullName>
    </alternativeName>
    <alternativeName>
        <fullName evidence="8">Thiamine biosynthesis protein ThiI</fullName>
    </alternativeName>
    <alternativeName>
        <fullName evidence="8">tRNA 4-thiouridine synthase</fullName>
    </alternativeName>
</protein>
<organism evidence="10 11">
    <name type="scientific">Natronomonas pharaonis (strain ATCC 35678 / DSM 2160 / CIP 103997 / JCM 8858 / NBRC 14720 / NCIMB 2260 / Gabara)</name>
    <name type="common">Halobacterium pharaonis</name>
    <dbReference type="NCBI Taxonomy" id="348780"/>
    <lineage>
        <taxon>Archaea</taxon>
        <taxon>Methanobacteriati</taxon>
        <taxon>Methanobacteriota</taxon>
        <taxon>Stenosarchaea group</taxon>
        <taxon>Halobacteria</taxon>
        <taxon>Halobacteriales</taxon>
        <taxon>Natronomonadaceae</taxon>
        <taxon>Natronomonas</taxon>
    </lineage>
</organism>
<dbReference type="InterPro" id="IPR054173">
    <property type="entry name" value="ThiI_fer"/>
</dbReference>
<dbReference type="Gene3D" id="3.40.50.620">
    <property type="entry name" value="HUPs"/>
    <property type="match status" value="1"/>
</dbReference>
<evidence type="ECO:0000256" key="5">
    <source>
        <dbReference type="ARBA" id="ARBA00022840"/>
    </source>
</evidence>
<dbReference type="OrthoDB" id="372227at2157"/>
<reference evidence="10 11" key="1">
    <citation type="journal article" date="2005" name="Genome Res.">
        <title>Living with two extremes: conclusions from the genome sequence of Natronomonas pharaonis.</title>
        <authorList>
            <person name="Falb M."/>
            <person name="Pfeiffer F."/>
            <person name="Palm P."/>
            <person name="Rodewald K."/>
            <person name="Hickmann V."/>
            <person name="Tittor J."/>
            <person name="Oesterhelt D."/>
        </authorList>
    </citation>
    <scope>NUCLEOTIDE SEQUENCE [LARGE SCALE GENOMIC DNA]</scope>
    <source>
        <strain evidence="11">ATCC 35678 / DSM 2160 / CIP 103997 / JCM 8858 / NBRC 14720 / NCIMB 2260 / Gabara</strain>
    </source>
</reference>
<evidence type="ECO:0000256" key="7">
    <source>
        <dbReference type="ARBA" id="ARBA00022977"/>
    </source>
</evidence>
<sequence length="383" mass="40580">MDCTVVRYGELGVKGQSVRRRMETRLRENIAAALESDGISGSVERRHGRLVVHTTAPEAAARAVTAVPGVASASPAVRVSPEAAEIEAALADLARGREFDSYAVRASRARDDHPFTSPELEQSGGAAVGEVTDATVDLEAPAVTFEADVRPDVAYVFAARHEGPGGLPVGTQAPLVALVSGGIDSPVAAAEMLRRGAPVIPVYVDLGDYGGVDHRARAISTCERLAARAPNTDCRPYVVDGGDTLDDIASALDRGRMLSVRRYFFAVAEAIAEIEDAAGIVTGEALGQKSSQTARNLQVTSAAVELPVHRPLLSMDKPEITERARKLGTYEEATIQAGCNRLAPDTPETDGRLEKLRDLEPDNLLERAREDALAATRVSLSDA</sequence>
<dbReference type="eggNOG" id="arCOG00038">
    <property type="taxonomic scope" value="Archaea"/>
</dbReference>
<dbReference type="AlphaFoldDB" id="A0A1U7EXS0"/>
<evidence type="ECO:0000256" key="8">
    <source>
        <dbReference type="HAMAP-Rule" id="MF_00021"/>
    </source>
</evidence>
<dbReference type="STRING" id="348780.NP_3782A"/>
<keyword evidence="7 8" id="KW-0784">Thiamine biosynthesis</keyword>
<dbReference type="PROSITE" id="PS51165">
    <property type="entry name" value="THUMP"/>
    <property type="match status" value="1"/>
</dbReference>
<comment type="catalytic activity">
    <reaction evidence="8">
        <text>[ThiS sulfur-carrier protein]-C-terminal Gly-Gly-AMP + S-sulfanyl-L-cysteinyl-[cysteine desulfurase] + AH2 = [ThiS sulfur-carrier protein]-C-terminal-Gly-aminoethanethioate + L-cysteinyl-[cysteine desulfurase] + A + AMP + 2 H(+)</text>
        <dbReference type="Rhea" id="RHEA:43340"/>
        <dbReference type="Rhea" id="RHEA-COMP:12157"/>
        <dbReference type="Rhea" id="RHEA-COMP:12158"/>
        <dbReference type="Rhea" id="RHEA-COMP:12910"/>
        <dbReference type="Rhea" id="RHEA-COMP:19908"/>
        <dbReference type="ChEBI" id="CHEBI:13193"/>
        <dbReference type="ChEBI" id="CHEBI:15378"/>
        <dbReference type="ChEBI" id="CHEBI:17499"/>
        <dbReference type="ChEBI" id="CHEBI:29950"/>
        <dbReference type="ChEBI" id="CHEBI:61963"/>
        <dbReference type="ChEBI" id="CHEBI:90618"/>
        <dbReference type="ChEBI" id="CHEBI:232372"/>
        <dbReference type="ChEBI" id="CHEBI:456215"/>
    </reaction>
</comment>
<dbReference type="Proteomes" id="UP000002698">
    <property type="component" value="Chromosome"/>
</dbReference>
<dbReference type="InterPro" id="IPR003720">
    <property type="entry name" value="tRNA_STrfase"/>
</dbReference>
<dbReference type="GO" id="GO:0005829">
    <property type="term" value="C:cytosol"/>
    <property type="evidence" value="ECO:0007669"/>
    <property type="project" value="TreeGrafter"/>
</dbReference>
<evidence type="ECO:0000256" key="3">
    <source>
        <dbReference type="ARBA" id="ARBA00022679"/>
    </source>
</evidence>
<dbReference type="InterPro" id="IPR050102">
    <property type="entry name" value="tRNA_sulfurtransferase_ThiI"/>
</dbReference>
<dbReference type="RefSeq" id="WP_011323599.1">
    <property type="nucleotide sequence ID" value="NC_007426.1"/>
</dbReference>
<evidence type="ECO:0000256" key="1">
    <source>
        <dbReference type="ARBA" id="ARBA00022490"/>
    </source>
</evidence>
<comment type="caution">
    <text evidence="8">Lacks conserved residue(s) required for the propagation of feature annotation.</text>
</comment>
<dbReference type="SMART" id="SM00981">
    <property type="entry name" value="THUMP"/>
    <property type="match status" value="1"/>
</dbReference>
<dbReference type="PANTHER" id="PTHR43209">
    <property type="entry name" value="TRNA SULFURTRANSFERASE"/>
    <property type="match status" value="1"/>
</dbReference>
<dbReference type="KEGG" id="nph:NP_3782A"/>
<dbReference type="EC" id="2.8.1.4" evidence="8"/>
<keyword evidence="3 8" id="KW-0808">Transferase</keyword>
<comment type="similarity">
    <text evidence="8">Belongs to the ThiI family.</text>
</comment>
<dbReference type="GO" id="GO:0004810">
    <property type="term" value="F:CCA tRNA nucleotidyltransferase activity"/>
    <property type="evidence" value="ECO:0007669"/>
    <property type="project" value="InterPro"/>
</dbReference>
<name>A0A1U7EXS0_NATPD</name>
<accession>A0A1U7EXS0</accession>
<evidence type="ECO:0000313" key="11">
    <source>
        <dbReference type="Proteomes" id="UP000002698"/>
    </source>
</evidence>
<dbReference type="GO" id="GO:0009228">
    <property type="term" value="P:thiamine biosynthetic process"/>
    <property type="evidence" value="ECO:0007669"/>
    <property type="project" value="UniProtKB-KW"/>
</dbReference>
<dbReference type="HAMAP" id="MF_00021">
    <property type="entry name" value="ThiI"/>
    <property type="match status" value="1"/>
</dbReference>
<dbReference type="Pfam" id="PF02568">
    <property type="entry name" value="ThiI"/>
    <property type="match status" value="1"/>
</dbReference>